<protein>
    <submittedName>
        <fullName evidence="1">Uncharacterized protein</fullName>
    </submittedName>
</protein>
<reference evidence="1" key="1">
    <citation type="submission" date="2014-05" db="EMBL/GenBank/DDBJ databases">
        <authorList>
            <person name="Chronopoulou M."/>
        </authorList>
    </citation>
    <scope>NUCLEOTIDE SEQUENCE</scope>
    <source>
        <tissue evidence="1">Whole organism</tissue>
    </source>
</reference>
<evidence type="ECO:0000313" key="1">
    <source>
        <dbReference type="EMBL" id="CDW42955.1"/>
    </source>
</evidence>
<organism evidence="1">
    <name type="scientific">Lepeophtheirus salmonis</name>
    <name type="common">Salmon louse</name>
    <name type="synonym">Caligus salmonis</name>
    <dbReference type="NCBI Taxonomy" id="72036"/>
    <lineage>
        <taxon>Eukaryota</taxon>
        <taxon>Metazoa</taxon>
        <taxon>Ecdysozoa</taxon>
        <taxon>Arthropoda</taxon>
        <taxon>Crustacea</taxon>
        <taxon>Multicrustacea</taxon>
        <taxon>Hexanauplia</taxon>
        <taxon>Copepoda</taxon>
        <taxon>Siphonostomatoida</taxon>
        <taxon>Caligidae</taxon>
        <taxon>Lepeophtheirus</taxon>
    </lineage>
</organism>
<sequence>VITQKGHPESLWSRELPGPQVSSIHGSVCISKTLLPANLKGRVLGRTFTDNTIHHSNNGNHF</sequence>
<proteinExistence type="predicted"/>
<feature type="non-terminal residue" evidence="1">
    <location>
        <position position="1"/>
    </location>
</feature>
<dbReference type="AlphaFoldDB" id="A0A0K2UY09"/>
<name>A0A0K2UY09_LEPSM</name>
<dbReference type="EMBL" id="HACA01025594">
    <property type="protein sequence ID" value="CDW42955.1"/>
    <property type="molecule type" value="Transcribed_RNA"/>
</dbReference>
<accession>A0A0K2UY09</accession>